<feature type="domain" description="NAD(P)-binding" evidence="1">
    <location>
        <begin position="6"/>
        <end position="184"/>
    </location>
</feature>
<dbReference type="SUPFAM" id="SSF51735">
    <property type="entry name" value="NAD(P)-binding Rossmann-fold domains"/>
    <property type="match status" value="1"/>
</dbReference>
<dbReference type="RefSeq" id="WP_329410023.1">
    <property type="nucleotide sequence ID" value="NZ_CP109441.1"/>
</dbReference>
<evidence type="ECO:0000313" key="3">
    <source>
        <dbReference type="Proteomes" id="UP001432062"/>
    </source>
</evidence>
<evidence type="ECO:0000313" key="2">
    <source>
        <dbReference type="EMBL" id="WUV46351.1"/>
    </source>
</evidence>
<sequence>MILVTGATGSIGKHLVRELRERGVPLRALVRDAAKAATLECDCVVGDFDDPRTLAAALDGVDQVFLNSPGAQPVVGPQPMVRQQRTTIDAAVRAGVRRIVKVSVWRARAGGKLAEGAHWEIEKHLTASGVDWSILQPSGFMENFRTGQGAFTDDGQLIGAYGAGRISYIAASDIAACAAVVLADETFGTAQRFVLTGPEALDHDQIAAALSAAHNRPVDYVDLPPAEFAARLTAQGLPAQFAADVAELCTQVARDYYAETTTAVSDLIGRPPRSLADYLTAETRF</sequence>
<dbReference type="Pfam" id="PF13460">
    <property type="entry name" value="NAD_binding_10"/>
    <property type="match status" value="1"/>
</dbReference>
<organism evidence="2 3">
    <name type="scientific">Nocardia vinacea</name>
    <dbReference type="NCBI Taxonomy" id="96468"/>
    <lineage>
        <taxon>Bacteria</taxon>
        <taxon>Bacillati</taxon>
        <taxon>Actinomycetota</taxon>
        <taxon>Actinomycetes</taxon>
        <taxon>Mycobacteriales</taxon>
        <taxon>Nocardiaceae</taxon>
        <taxon>Nocardia</taxon>
    </lineage>
</organism>
<proteinExistence type="predicted"/>
<dbReference type="InterPro" id="IPR036291">
    <property type="entry name" value="NAD(P)-bd_dom_sf"/>
</dbReference>
<dbReference type="Proteomes" id="UP001432062">
    <property type="component" value="Chromosome"/>
</dbReference>
<keyword evidence="3" id="KW-1185">Reference proteome</keyword>
<accession>A0ABZ1YTJ5</accession>
<gene>
    <name evidence="2" type="ORF">OG563_46130</name>
</gene>
<dbReference type="Gene3D" id="3.40.50.720">
    <property type="entry name" value="NAD(P)-binding Rossmann-like Domain"/>
    <property type="match status" value="1"/>
</dbReference>
<dbReference type="EMBL" id="CP109441">
    <property type="protein sequence ID" value="WUV46351.1"/>
    <property type="molecule type" value="Genomic_DNA"/>
</dbReference>
<dbReference type="PANTHER" id="PTHR43162">
    <property type="match status" value="1"/>
</dbReference>
<dbReference type="PANTHER" id="PTHR43162:SF1">
    <property type="entry name" value="PRESTALK A DIFFERENTIATION PROTEIN A"/>
    <property type="match status" value="1"/>
</dbReference>
<protein>
    <submittedName>
        <fullName evidence="2">NAD(P)H-binding protein</fullName>
    </submittedName>
</protein>
<name>A0ABZ1YTJ5_9NOCA</name>
<reference evidence="2" key="1">
    <citation type="submission" date="2022-10" db="EMBL/GenBank/DDBJ databases">
        <title>The complete genomes of actinobacterial strains from the NBC collection.</title>
        <authorList>
            <person name="Joergensen T.S."/>
            <person name="Alvarez Arevalo M."/>
            <person name="Sterndorff E.B."/>
            <person name="Faurdal D."/>
            <person name="Vuksanovic O."/>
            <person name="Mourched A.-S."/>
            <person name="Charusanti P."/>
            <person name="Shaw S."/>
            <person name="Blin K."/>
            <person name="Weber T."/>
        </authorList>
    </citation>
    <scope>NUCLEOTIDE SEQUENCE</scope>
    <source>
        <strain evidence="2">NBC_01482</strain>
    </source>
</reference>
<evidence type="ECO:0000259" key="1">
    <source>
        <dbReference type="Pfam" id="PF13460"/>
    </source>
</evidence>
<dbReference type="InterPro" id="IPR051604">
    <property type="entry name" value="Ergot_Alk_Oxidoreductase"/>
</dbReference>
<dbReference type="Gene3D" id="3.90.25.10">
    <property type="entry name" value="UDP-galactose 4-epimerase, domain 1"/>
    <property type="match status" value="1"/>
</dbReference>
<dbReference type="InterPro" id="IPR016040">
    <property type="entry name" value="NAD(P)-bd_dom"/>
</dbReference>